<dbReference type="Proteomes" id="UP000269945">
    <property type="component" value="Unassembled WGS sequence"/>
</dbReference>
<feature type="non-terminal residue" evidence="1">
    <location>
        <position position="159"/>
    </location>
</feature>
<accession>A0A9X9LNN6</accession>
<dbReference type="EMBL" id="CYRY02009221">
    <property type="protein sequence ID" value="VCW77697.1"/>
    <property type="molecule type" value="Genomic_DNA"/>
</dbReference>
<gene>
    <name evidence="1" type="ORF">BN2614_LOCUS3</name>
</gene>
<proteinExistence type="predicted"/>
<comment type="caution">
    <text evidence="1">The sequence shown here is derived from an EMBL/GenBank/DDBJ whole genome shotgun (WGS) entry which is preliminary data.</text>
</comment>
<name>A0A9X9LNN6_GULGU</name>
<evidence type="ECO:0000313" key="1">
    <source>
        <dbReference type="EMBL" id="VCW77697.1"/>
    </source>
</evidence>
<organism evidence="1 2">
    <name type="scientific">Gulo gulo</name>
    <name type="common">Wolverine</name>
    <name type="synonym">Gluton</name>
    <dbReference type="NCBI Taxonomy" id="48420"/>
    <lineage>
        <taxon>Eukaryota</taxon>
        <taxon>Metazoa</taxon>
        <taxon>Chordata</taxon>
        <taxon>Craniata</taxon>
        <taxon>Vertebrata</taxon>
        <taxon>Euteleostomi</taxon>
        <taxon>Mammalia</taxon>
        <taxon>Eutheria</taxon>
        <taxon>Laurasiatheria</taxon>
        <taxon>Carnivora</taxon>
        <taxon>Caniformia</taxon>
        <taxon>Musteloidea</taxon>
        <taxon>Mustelidae</taxon>
        <taxon>Guloninae</taxon>
        <taxon>Gulo</taxon>
    </lineage>
</organism>
<keyword evidence="2" id="KW-1185">Reference proteome</keyword>
<evidence type="ECO:0000313" key="2">
    <source>
        <dbReference type="Proteomes" id="UP000269945"/>
    </source>
</evidence>
<reference evidence="1 2" key="1">
    <citation type="submission" date="2018-10" db="EMBL/GenBank/DDBJ databases">
        <authorList>
            <person name="Ekblom R."/>
            <person name="Jareborg N."/>
        </authorList>
    </citation>
    <scope>NUCLEOTIDE SEQUENCE [LARGE SCALE GENOMIC DNA]</scope>
    <source>
        <tissue evidence="1">Muscle</tissue>
    </source>
</reference>
<protein>
    <submittedName>
        <fullName evidence="1">Uncharacterized protein</fullName>
    </submittedName>
</protein>
<sequence length="159" mass="17311">MYRMHQILSVVAESLTADRCASSQAIHSASYSPGGLPEGPRVKVGAVKSAELGLTSSPWSPEEWKVFTLNCLLWETHPKGCFFGKVSPLENWTVLTPVGLGHTDSETSPQRHQRIPGCVSECDTLSTWVAQSVKRLPPAQVMTPGSWDRALHWAPCSVG</sequence>
<dbReference type="AlphaFoldDB" id="A0A9X9LNN6"/>